<protein>
    <submittedName>
        <fullName evidence="1">Uncharacterized protein</fullName>
    </submittedName>
</protein>
<keyword evidence="2" id="KW-1185">Reference proteome</keyword>
<name>A0AAQ3ML91_VIGMU</name>
<dbReference type="Proteomes" id="UP001374535">
    <property type="component" value="Chromosome 10"/>
</dbReference>
<evidence type="ECO:0000313" key="1">
    <source>
        <dbReference type="EMBL" id="WVY93301.1"/>
    </source>
</evidence>
<accession>A0AAQ3ML91</accession>
<dbReference type="AlphaFoldDB" id="A0AAQ3ML91"/>
<proteinExistence type="predicted"/>
<sequence length="106" mass="12227">MDSFSNPSPGSSQQLSAQDIRKQLKNQLALEYAQQFLEVSTYPFNCLYGFHCTILSPHTVHGIGFVKIAESTLAKLFECEENRKDGVRKERKMCQERKIDMRIQEL</sequence>
<reference evidence="1 2" key="1">
    <citation type="journal article" date="2023" name="Life. Sci Alliance">
        <title>Evolutionary insights into 3D genome organization and epigenetic landscape of Vigna mungo.</title>
        <authorList>
            <person name="Junaid A."/>
            <person name="Singh B."/>
            <person name="Bhatia S."/>
        </authorList>
    </citation>
    <scope>NUCLEOTIDE SEQUENCE [LARGE SCALE GENOMIC DNA]</scope>
    <source>
        <strain evidence="1">Urdbean</strain>
    </source>
</reference>
<gene>
    <name evidence="1" type="ORF">V8G54_032389</name>
</gene>
<dbReference type="EMBL" id="CP144691">
    <property type="protein sequence ID" value="WVY93301.1"/>
    <property type="molecule type" value="Genomic_DNA"/>
</dbReference>
<evidence type="ECO:0000313" key="2">
    <source>
        <dbReference type="Proteomes" id="UP001374535"/>
    </source>
</evidence>
<organism evidence="1 2">
    <name type="scientific">Vigna mungo</name>
    <name type="common">Black gram</name>
    <name type="synonym">Phaseolus mungo</name>
    <dbReference type="NCBI Taxonomy" id="3915"/>
    <lineage>
        <taxon>Eukaryota</taxon>
        <taxon>Viridiplantae</taxon>
        <taxon>Streptophyta</taxon>
        <taxon>Embryophyta</taxon>
        <taxon>Tracheophyta</taxon>
        <taxon>Spermatophyta</taxon>
        <taxon>Magnoliopsida</taxon>
        <taxon>eudicotyledons</taxon>
        <taxon>Gunneridae</taxon>
        <taxon>Pentapetalae</taxon>
        <taxon>rosids</taxon>
        <taxon>fabids</taxon>
        <taxon>Fabales</taxon>
        <taxon>Fabaceae</taxon>
        <taxon>Papilionoideae</taxon>
        <taxon>50 kb inversion clade</taxon>
        <taxon>NPAAA clade</taxon>
        <taxon>indigoferoid/millettioid clade</taxon>
        <taxon>Phaseoleae</taxon>
        <taxon>Vigna</taxon>
    </lineage>
</organism>